<dbReference type="InterPro" id="IPR018511">
    <property type="entry name" value="Hemolysin-typ_Ca-bd_CS"/>
</dbReference>
<keyword evidence="2" id="KW-0964">Secreted</keyword>
<dbReference type="PROSITE" id="PS00330">
    <property type="entry name" value="HEMOLYSIN_CALCIUM"/>
    <property type="match status" value="2"/>
</dbReference>
<reference evidence="5" key="1">
    <citation type="journal article" date="2020" name="mSystems">
        <title>Genome- and Community-Level Interaction Insights into Carbon Utilization and Element Cycling Functions of Hydrothermarchaeota in Hydrothermal Sediment.</title>
        <authorList>
            <person name="Zhou Z."/>
            <person name="Liu Y."/>
            <person name="Xu W."/>
            <person name="Pan J."/>
            <person name="Luo Z.H."/>
            <person name="Li M."/>
        </authorList>
    </citation>
    <scope>NUCLEOTIDE SEQUENCE [LARGE SCALE GENOMIC DNA]</scope>
    <source>
        <strain evidence="5">HyVt-493</strain>
    </source>
</reference>
<dbReference type="Pfam" id="PF19671">
    <property type="entry name" value="DUF6174"/>
    <property type="match status" value="2"/>
</dbReference>
<protein>
    <submittedName>
        <fullName evidence="5">Calcium-binding protein</fullName>
    </submittedName>
</protein>
<sequence length="1452" mass="157965">MIYNNGLNTTNQTQSRSEKQPVDIQQTLTQLQSLPAFQANNSPLMQNLMQLIQTLTQQLQEEPQQSELKEKPNTRKEGGSKQNKDTPQEQNQTTALTPEGTTEPRNHIIGTEGNDKLKGSYGDDYILGLGGNDQLRGHQGNDFLSGGAGRDRLYGGSGNDTLVGGEGNDYLSGGRGNNVLLGGEGNDVLASRLGSDYLDGGSGQDTARIRAKLDDYTISTLSQPTDSLKPIFLGPPEKTDGFVLKHKETGQVITVVNTENFRFNDIRLTSDELRSRIEDQNPPRLDLSASQNKNLQKLFGYTAASEKSIFVLDKDHDGKVSVGDEAIVFDNRADPAPGSDGIIARKILTADDVKKINANEVNDIPLDKTQQRHALDLFGYIASGNEKVRVLDQDGNGKISVGDIAMLGSQQYILDKPAVRQITDHPKGEQLKLDDQQKQQALALFDTPVSRSITYFVDVYDSNGDGKVSKGDTAILMKSPSVIPMVEGYHNSKTEVERVSLTEAQVAQINGTKPPQQLKLTEAEYTAISNHFNRTPTDGVFDGLTIKFTGVAIDKDGNGKLSVGDVVKLHYSGGIAGFNEVRDHVLTKDDLNAIQSAQPLKLTKAEHKAIANHFNRTPPIGTADGFTIRFTGIVLDQNNDGKLSVGDTVKLHRTGGFAGVDEIINHTLTKSDISAIQGNHYKEIPLNSKQQQRALDLFRPFHTGGEFVRILDVNGDGKVSKGDIAIHLEKPDPRPLNPEKNPEIELGRMVLSEQQASVINGTALADAQKELNQNQQKWEKNDIQDYSYQFQRSCFCPQEITRPVNINVQNGNVSNASFADTKGKPPEQNQQSINGLFAIIQDAIDRGRQVEVKYDAKTGMPTKIVIDRNQMPVDGGQTITATNLQINSVENELKLTDKQQDAIGARFNRKPPPNLMDAPTIHYTGVAIDKDGDGKLGVGDVVKLKSIGGFRPQNVPNETLYDHVLTEADIAFIEKDRSNPLLDISKGLSMEQRQRLNTVLNVGNGRLSGIGKIYDNNSDGKLSAGDTITIERYFANSTPVPKEASNGQAGVALEFHTLTQDEIDQYLQGSNNNVQARADFETNQLKWEGSHPDKYSITLQRNGFIAGDARKPVELTIQDGKVIDARFSDGSKAMVPEYNQLSVNDLFKTIGDALDNNAAKVEVKYNSETGIPETIFIDRSEMIADEELFLNISNFKNLDNQNGGTLTLSDAQKKSVNSVFNIRNATVEDNNGDGKISAGDTVTGTLFRETGTINVSYEISEDNADHINGRYTELQGTNQQTANIAEALNLSGKHERIQGVLDRDGNGKLSVGDIVYTRSNLATTGGDPIGGSPNYYHLSVEDINNINNNTIVDPDNGVVSGGGISIGGTGHLDGVVIPNDRIVEIKGENYSVGFLKDQVDNYASSSYVPTGAVDAAFGIFEWGTSNSMAAGAAFQSYIADTYPAGEILGENG</sequence>
<feature type="compositionally biased region" description="Basic and acidic residues" evidence="4">
    <location>
        <begin position="67"/>
        <end position="87"/>
    </location>
</feature>
<feature type="region of interest" description="Disordered" evidence="4">
    <location>
        <begin position="1"/>
        <end position="23"/>
    </location>
</feature>
<proteinExistence type="predicted"/>
<feature type="region of interest" description="Disordered" evidence="4">
    <location>
        <begin position="59"/>
        <end position="116"/>
    </location>
</feature>
<dbReference type="InterPro" id="IPR001343">
    <property type="entry name" value="Hemolysn_Ca-bd"/>
</dbReference>
<feature type="compositionally biased region" description="Polar residues" evidence="4">
    <location>
        <begin position="1"/>
        <end position="15"/>
    </location>
</feature>
<organism evidence="5">
    <name type="scientific">Leucothrix mucor</name>
    <dbReference type="NCBI Taxonomy" id="45248"/>
    <lineage>
        <taxon>Bacteria</taxon>
        <taxon>Pseudomonadati</taxon>
        <taxon>Pseudomonadota</taxon>
        <taxon>Gammaproteobacteria</taxon>
        <taxon>Thiotrichales</taxon>
        <taxon>Thiotrichaceae</taxon>
        <taxon>Leucothrix</taxon>
    </lineage>
</organism>
<evidence type="ECO:0000256" key="2">
    <source>
        <dbReference type="ARBA" id="ARBA00022525"/>
    </source>
</evidence>
<keyword evidence="3" id="KW-0106">Calcium</keyword>
<dbReference type="Pfam" id="PF00353">
    <property type="entry name" value="HemolysinCabind"/>
    <property type="match status" value="3"/>
</dbReference>
<dbReference type="SUPFAM" id="SSF51120">
    <property type="entry name" value="beta-Roll"/>
    <property type="match status" value="1"/>
</dbReference>
<dbReference type="InterPro" id="IPR011049">
    <property type="entry name" value="Serralysin-like_metalloprot_C"/>
</dbReference>
<name>A0A7V2T366_LEUMU</name>
<evidence type="ECO:0000256" key="1">
    <source>
        <dbReference type="ARBA" id="ARBA00004613"/>
    </source>
</evidence>
<evidence type="ECO:0000313" key="5">
    <source>
        <dbReference type="EMBL" id="HFC92604.1"/>
    </source>
</evidence>
<dbReference type="InterPro" id="IPR046172">
    <property type="entry name" value="DUF6174"/>
</dbReference>
<dbReference type="GO" id="GO:0005509">
    <property type="term" value="F:calcium ion binding"/>
    <property type="evidence" value="ECO:0007669"/>
    <property type="project" value="InterPro"/>
</dbReference>
<dbReference type="InterPro" id="IPR011992">
    <property type="entry name" value="EF-hand-dom_pair"/>
</dbReference>
<comment type="caution">
    <text evidence="5">The sequence shown here is derived from an EMBL/GenBank/DDBJ whole genome shotgun (WGS) entry which is preliminary data.</text>
</comment>
<dbReference type="SUPFAM" id="SSF47473">
    <property type="entry name" value="EF-hand"/>
    <property type="match status" value="1"/>
</dbReference>
<dbReference type="InterPro" id="IPR050557">
    <property type="entry name" value="RTX_toxin/Mannuronan_C5-epim"/>
</dbReference>
<dbReference type="PANTHER" id="PTHR38340:SF1">
    <property type="entry name" value="S-LAYER PROTEIN"/>
    <property type="match status" value="1"/>
</dbReference>
<dbReference type="InterPro" id="IPR018247">
    <property type="entry name" value="EF_Hand_1_Ca_BS"/>
</dbReference>
<feature type="compositionally biased region" description="Polar residues" evidence="4">
    <location>
        <begin position="88"/>
        <end position="100"/>
    </location>
</feature>
<evidence type="ECO:0000256" key="3">
    <source>
        <dbReference type="ARBA" id="ARBA00022837"/>
    </source>
</evidence>
<evidence type="ECO:0000256" key="4">
    <source>
        <dbReference type="SAM" id="MobiDB-lite"/>
    </source>
</evidence>
<dbReference type="Proteomes" id="UP000885750">
    <property type="component" value="Unassembled WGS sequence"/>
</dbReference>
<dbReference type="EMBL" id="DRMS01000271">
    <property type="protein sequence ID" value="HFC92604.1"/>
    <property type="molecule type" value="Genomic_DNA"/>
</dbReference>
<comment type="subcellular location">
    <subcellularLocation>
        <location evidence="1">Secreted</location>
    </subcellularLocation>
</comment>
<dbReference type="PANTHER" id="PTHR38340">
    <property type="entry name" value="S-LAYER PROTEIN"/>
    <property type="match status" value="1"/>
</dbReference>
<dbReference type="PROSITE" id="PS00018">
    <property type="entry name" value="EF_HAND_1"/>
    <property type="match status" value="5"/>
</dbReference>
<dbReference type="Gene3D" id="2.150.10.10">
    <property type="entry name" value="Serralysin-like metalloprotease, C-terminal"/>
    <property type="match status" value="2"/>
</dbReference>
<dbReference type="GO" id="GO:0005576">
    <property type="term" value="C:extracellular region"/>
    <property type="evidence" value="ECO:0007669"/>
    <property type="project" value="UniProtKB-SubCell"/>
</dbReference>
<dbReference type="PRINTS" id="PR00313">
    <property type="entry name" value="CABNDNGRPT"/>
</dbReference>
<accession>A0A7V2T366</accession>
<gene>
    <name evidence="5" type="ORF">ENJ51_07310</name>
</gene>